<dbReference type="GO" id="GO:0005763">
    <property type="term" value="C:mitochondrial small ribosomal subunit"/>
    <property type="evidence" value="ECO:0007669"/>
    <property type="project" value="TreeGrafter"/>
</dbReference>
<dbReference type="EMBL" id="LUCH01005035">
    <property type="protein sequence ID" value="KAF5398406.1"/>
    <property type="molecule type" value="Genomic_DNA"/>
</dbReference>
<keyword evidence="4" id="KW-0408">Iron</keyword>
<evidence type="ECO:0000256" key="4">
    <source>
        <dbReference type="ARBA" id="ARBA00023004"/>
    </source>
</evidence>
<comment type="subcellular location">
    <subcellularLocation>
        <location evidence="1">Mitochondrion</location>
    </subcellularLocation>
</comment>
<evidence type="ECO:0000256" key="7">
    <source>
        <dbReference type="ARBA" id="ARBA00045681"/>
    </source>
</evidence>
<accession>A0A8J4WFF6</accession>
<dbReference type="InterPro" id="IPR015324">
    <property type="entry name" value="Ribosomal_Rsm22-like"/>
</dbReference>
<evidence type="ECO:0008006" key="10">
    <source>
        <dbReference type="Google" id="ProtNLM"/>
    </source>
</evidence>
<organism evidence="8 9">
    <name type="scientific">Paragonimus heterotremus</name>
    <dbReference type="NCBI Taxonomy" id="100268"/>
    <lineage>
        <taxon>Eukaryota</taxon>
        <taxon>Metazoa</taxon>
        <taxon>Spiralia</taxon>
        <taxon>Lophotrochozoa</taxon>
        <taxon>Platyhelminthes</taxon>
        <taxon>Trematoda</taxon>
        <taxon>Digenea</taxon>
        <taxon>Plagiorchiida</taxon>
        <taxon>Troglotremata</taxon>
        <taxon>Troglotrematidae</taxon>
        <taxon>Paragonimus</taxon>
    </lineage>
</organism>
<gene>
    <name evidence="8" type="ORF">PHET_08130</name>
</gene>
<reference evidence="8" key="1">
    <citation type="submission" date="2019-05" db="EMBL/GenBank/DDBJ databases">
        <title>Annotation for the trematode Paragonimus heterotremus.</title>
        <authorList>
            <person name="Choi Y.-J."/>
        </authorList>
    </citation>
    <scope>NUCLEOTIDE SEQUENCE</scope>
    <source>
        <strain evidence="8">LC</strain>
    </source>
</reference>
<keyword evidence="3" id="KW-0809">Transit peptide</keyword>
<dbReference type="AlphaFoldDB" id="A0A8J4WFF6"/>
<dbReference type="Pfam" id="PF09243">
    <property type="entry name" value="Rsm22"/>
    <property type="match status" value="2"/>
</dbReference>
<comment type="caution">
    <text evidence="8">The sequence shown here is derived from an EMBL/GenBank/DDBJ whole genome shotgun (WGS) entry which is preliminary data.</text>
</comment>
<dbReference type="PANTHER" id="PTHR13184">
    <property type="entry name" value="37S RIBOSOMAL PROTEIN S22"/>
    <property type="match status" value="1"/>
</dbReference>
<dbReference type="OrthoDB" id="421327at2759"/>
<dbReference type="GO" id="GO:0051536">
    <property type="term" value="F:iron-sulfur cluster binding"/>
    <property type="evidence" value="ECO:0007669"/>
    <property type="project" value="UniProtKB-KW"/>
</dbReference>
<dbReference type="GO" id="GO:0006412">
    <property type="term" value="P:translation"/>
    <property type="evidence" value="ECO:0007669"/>
    <property type="project" value="InterPro"/>
</dbReference>
<dbReference type="Proteomes" id="UP000748531">
    <property type="component" value="Unassembled WGS sequence"/>
</dbReference>
<evidence type="ECO:0000256" key="1">
    <source>
        <dbReference type="ARBA" id="ARBA00004173"/>
    </source>
</evidence>
<evidence type="ECO:0000256" key="2">
    <source>
        <dbReference type="ARBA" id="ARBA00022723"/>
    </source>
</evidence>
<keyword evidence="2" id="KW-0479">Metal-binding</keyword>
<evidence type="ECO:0000313" key="9">
    <source>
        <dbReference type="Proteomes" id="UP000748531"/>
    </source>
</evidence>
<name>A0A8J4WFF6_9TREM</name>
<proteinExistence type="predicted"/>
<dbReference type="InterPro" id="IPR052571">
    <property type="entry name" value="Mt_RNA_Methyltransferase"/>
</dbReference>
<keyword evidence="9" id="KW-1185">Reference proteome</keyword>
<comment type="function">
    <text evidence="7">Mitochondrial ribosome (mitoribosome) assembly factor. Binds at the interface of the head and body domains of the mitochondrial small ribosomal subunit (mt-SSU), occluding the mRNA channel and preventing compaction of the head domain towards the body. Probable inactive methyltransferase: retains the characteristic folding and ability to bind S-adenosyl-L-methionine, but it probably lost its methyltransferase activity.</text>
</comment>
<evidence type="ECO:0000256" key="3">
    <source>
        <dbReference type="ARBA" id="ARBA00022946"/>
    </source>
</evidence>
<evidence type="ECO:0000256" key="5">
    <source>
        <dbReference type="ARBA" id="ARBA00023014"/>
    </source>
</evidence>
<dbReference type="GO" id="GO:0046872">
    <property type="term" value="F:metal ion binding"/>
    <property type="evidence" value="ECO:0007669"/>
    <property type="project" value="UniProtKB-KW"/>
</dbReference>
<protein>
    <recommendedName>
        <fullName evidence="10">Methyltransferase-like protein 17, mitochondrial</fullName>
    </recommendedName>
</protein>
<dbReference type="GO" id="GO:0008168">
    <property type="term" value="F:methyltransferase activity"/>
    <property type="evidence" value="ECO:0007669"/>
    <property type="project" value="InterPro"/>
</dbReference>
<evidence type="ECO:0000256" key="6">
    <source>
        <dbReference type="ARBA" id="ARBA00023128"/>
    </source>
</evidence>
<sequence length="443" mass="49785">MSFSSRIVNGALRYRAAKAIESLFSESNAQTASSVASRLRQNPCYLSLPAIALPAQLDLAAITYLRENSLSSPKAIEDRSELLYNFLWSRPLLSEIESKNLSIGKVNDSDPNVATAVLSHHPDDLTRSRRSSVKKSHETALEDWKSLTYSGHNCELYLTARLAPNFASACRVFYEIRKRCPKFIPRNLFDFGSGLGTITWATNTVWPVGCIKEHYMVEPSADMTTLSEFMLRKSLVTKSPETVFPGVYHRRFMPANKVSHLCSHTIRTFWLTMRFMTISAAAEYSLNRLTITHGGEDLFIFAPCPHKLNCGKKDSLCNIAVQYYHFGLTREKSVPLTEKISYLVVSRGDWRRYQTPVVEVDPPYLPRLVSYGISGSRPILHDVCLPNGSVERTVFPKTSTDKPLYYFVRHAKAGDILPGDEASATDETTYLLNDAESNAPMDD</sequence>
<evidence type="ECO:0000313" key="8">
    <source>
        <dbReference type="EMBL" id="KAF5398406.1"/>
    </source>
</evidence>
<dbReference type="GO" id="GO:0003735">
    <property type="term" value="F:structural constituent of ribosome"/>
    <property type="evidence" value="ECO:0007669"/>
    <property type="project" value="TreeGrafter"/>
</dbReference>
<keyword evidence="6" id="KW-0496">Mitochondrion</keyword>
<keyword evidence="5" id="KW-0411">Iron-sulfur</keyword>
<dbReference type="PANTHER" id="PTHR13184:SF5">
    <property type="entry name" value="METHYLTRANSFERASE-LIKE PROTEIN 17, MITOCHONDRIAL"/>
    <property type="match status" value="1"/>
</dbReference>